<gene>
    <name evidence="6" type="ORF">M9Y10_035540</name>
</gene>
<feature type="domain" description="Alkyl hydroperoxide reductase subunit C/ Thiol specific antioxidant" evidence="5">
    <location>
        <begin position="5"/>
        <end position="85"/>
    </location>
</feature>
<evidence type="ECO:0000256" key="3">
    <source>
        <dbReference type="ARBA" id="ARBA00023002"/>
    </source>
</evidence>
<protein>
    <submittedName>
        <fullName evidence="6">Peroxiredoxin</fullName>
    </submittedName>
</protein>
<dbReference type="InterPro" id="IPR050217">
    <property type="entry name" value="Peroxiredoxin"/>
</dbReference>
<reference evidence="6 7" key="1">
    <citation type="submission" date="2024-04" db="EMBL/GenBank/DDBJ databases">
        <title>Tritrichomonas musculus Genome.</title>
        <authorList>
            <person name="Alves-Ferreira E."/>
            <person name="Grigg M."/>
            <person name="Lorenzi H."/>
            <person name="Galac M."/>
        </authorList>
    </citation>
    <scope>NUCLEOTIDE SEQUENCE [LARGE SCALE GENOMIC DNA]</scope>
    <source>
        <strain evidence="6 7">EAF2021</strain>
    </source>
</reference>
<dbReference type="PANTHER" id="PTHR10681:SF171">
    <property type="entry name" value="PEROXIREDOXIN 4"/>
    <property type="match status" value="1"/>
</dbReference>
<evidence type="ECO:0000259" key="5">
    <source>
        <dbReference type="Pfam" id="PF00578"/>
    </source>
</evidence>
<keyword evidence="2" id="KW-0049">Antioxidant</keyword>
<evidence type="ECO:0000313" key="6">
    <source>
        <dbReference type="EMBL" id="KAK8890755.1"/>
    </source>
</evidence>
<keyword evidence="1" id="KW-0575">Peroxidase</keyword>
<evidence type="ECO:0000256" key="2">
    <source>
        <dbReference type="ARBA" id="ARBA00022862"/>
    </source>
</evidence>
<dbReference type="SUPFAM" id="SSF52833">
    <property type="entry name" value="Thioredoxin-like"/>
    <property type="match status" value="1"/>
</dbReference>
<organism evidence="6 7">
    <name type="scientific">Tritrichomonas musculus</name>
    <dbReference type="NCBI Taxonomy" id="1915356"/>
    <lineage>
        <taxon>Eukaryota</taxon>
        <taxon>Metamonada</taxon>
        <taxon>Parabasalia</taxon>
        <taxon>Tritrichomonadida</taxon>
        <taxon>Tritrichomonadidae</taxon>
        <taxon>Tritrichomonas</taxon>
    </lineage>
</organism>
<dbReference type="PANTHER" id="PTHR10681">
    <property type="entry name" value="THIOREDOXIN PEROXIDASE"/>
    <property type="match status" value="1"/>
</dbReference>
<proteinExistence type="predicted"/>
<dbReference type="InterPro" id="IPR036249">
    <property type="entry name" value="Thioredoxin-like_sf"/>
</dbReference>
<evidence type="ECO:0000313" key="7">
    <source>
        <dbReference type="Proteomes" id="UP001470230"/>
    </source>
</evidence>
<comment type="caution">
    <text evidence="6">The sequence shown here is derived from an EMBL/GenBank/DDBJ whole genome shotgun (WGS) entry which is preliminary data.</text>
</comment>
<dbReference type="Pfam" id="PF00578">
    <property type="entry name" value="AhpC-TSA"/>
    <property type="match status" value="1"/>
</dbReference>
<accession>A0ABR2KHZ0</accession>
<evidence type="ECO:0000256" key="1">
    <source>
        <dbReference type="ARBA" id="ARBA00022559"/>
    </source>
</evidence>
<dbReference type="InterPro" id="IPR000866">
    <property type="entry name" value="AhpC/TSA"/>
</dbReference>
<name>A0ABR2KHZ0_9EUKA</name>
<evidence type="ECO:0000256" key="4">
    <source>
        <dbReference type="ARBA" id="ARBA00023284"/>
    </source>
</evidence>
<sequence>MIAKIGKPALNFKARCVLPSLEFVYCELSQFKGKWQVLFPYPADFSFVCPTEIITFSDEYEKFKKINCEIVGLSTDSVLSHLAWICVPF</sequence>
<dbReference type="EMBL" id="JAPFFF010000005">
    <property type="protein sequence ID" value="KAK8890755.1"/>
    <property type="molecule type" value="Genomic_DNA"/>
</dbReference>
<keyword evidence="3" id="KW-0560">Oxidoreductase</keyword>
<keyword evidence="7" id="KW-1185">Reference proteome</keyword>
<keyword evidence="4" id="KW-0676">Redox-active center</keyword>
<dbReference type="Proteomes" id="UP001470230">
    <property type="component" value="Unassembled WGS sequence"/>
</dbReference>
<dbReference type="Gene3D" id="3.40.30.10">
    <property type="entry name" value="Glutaredoxin"/>
    <property type="match status" value="1"/>
</dbReference>